<accession>A0A871R3P9</accession>
<feature type="domain" description="AAR2 C-terminal" evidence="2">
    <location>
        <begin position="201"/>
        <end position="357"/>
    </location>
</feature>
<dbReference type="RefSeq" id="XP_041136972.1">
    <property type="nucleotide sequence ID" value="XM_041283620.1"/>
</dbReference>
<dbReference type="KEGG" id="bbrx:BRETT_005137"/>
<dbReference type="InterPro" id="IPR033647">
    <property type="entry name" value="Aar2_N"/>
</dbReference>
<gene>
    <name evidence="4" type="ORF">BRETT_005137</name>
</gene>
<evidence type="ECO:0000313" key="4">
    <source>
        <dbReference type="EMBL" id="QOU20479.1"/>
    </source>
</evidence>
<dbReference type="InterPro" id="IPR007946">
    <property type="entry name" value="AAR2"/>
</dbReference>
<dbReference type="EMBL" id="CP063135">
    <property type="protein sequence ID" value="QOU20479.1"/>
    <property type="molecule type" value="Genomic_DNA"/>
</dbReference>
<dbReference type="Pfam" id="PF05282">
    <property type="entry name" value="AAR2"/>
    <property type="match status" value="1"/>
</dbReference>
<dbReference type="InterPro" id="IPR038514">
    <property type="entry name" value="AAR2_C_sf"/>
</dbReference>
<feature type="domain" description="AAR2 N-terminal" evidence="3">
    <location>
        <begin position="8"/>
        <end position="118"/>
    </location>
</feature>
<evidence type="ECO:0000259" key="3">
    <source>
        <dbReference type="Pfam" id="PF20981"/>
    </source>
</evidence>
<evidence type="ECO:0000313" key="5">
    <source>
        <dbReference type="Proteomes" id="UP000663131"/>
    </source>
</evidence>
<dbReference type="PANTHER" id="PTHR12689:SF4">
    <property type="entry name" value="PROTEIN AAR2 HOMOLOG"/>
    <property type="match status" value="1"/>
</dbReference>
<dbReference type="InterPro" id="IPR033648">
    <property type="entry name" value="AAR2_C"/>
</dbReference>
<comment type="similarity">
    <text evidence="1">Belongs to the AAR2 family.</text>
</comment>
<evidence type="ECO:0000256" key="1">
    <source>
        <dbReference type="ARBA" id="ARBA00006281"/>
    </source>
</evidence>
<proteinExistence type="inferred from homology"/>
<organism evidence="4 5">
    <name type="scientific">Dekkera bruxellensis</name>
    <name type="common">Brettanomyces custersii</name>
    <dbReference type="NCBI Taxonomy" id="5007"/>
    <lineage>
        <taxon>Eukaryota</taxon>
        <taxon>Fungi</taxon>
        <taxon>Dikarya</taxon>
        <taxon>Ascomycota</taxon>
        <taxon>Saccharomycotina</taxon>
        <taxon>Pichiomycetes</taxon>
        <taxon>Pichiales</taxon>
        <taxon>Pichiaceae</taxon>
        <taxon>Brettanomyces</taxon>
    </lineage>
</organism>
<dbReference type="Proteomes" id="UP000663131">
    <property type="component" value="Chromosome 7"/>
</dbReference>
<dbReference type="CDD" id="cd13778">
    <property type="entry name" value="Aar2_C"/>
    <property type="match status" value="1"/>
</dbReference>
<dbReference type="Pfam" id="PF20981">
    <property type="entry name" value="AAR2_1st"/>
    <property type="match status" value="1"/>
</dbReference>
<dbReference type="Gene3D" id="2.60.34.20">
    <property type="match status" value="1"/>
</dbReference>
<reference evidence="4" key="1">
    <citation type="submission" date="2020-10" db="EMBL/GenBank/DDBJ databases">
        <authorList>
            <person name="Palmer J.M."/>
        </authorList>
    </citation>
    <scope>NUCLEOTIDE SEQUENCE</scope>
    <source>
        <strain evidence="4">UCD 2041</strain>
    </source>
</reference>
<dbReference type="GO" id="GO:0000244">
    <property type="term" value="P:spliceosomal tri-snRNP complex assembly"/>
    <property type="evidence" value="ECO:0007669"/>
    <property type="project" value="TreeGrafter"/>
</dbReference>
<dbReference type="GeneID" id="64577060"/>
<dbReference type="InterPro" id="IPR038516">
    <property type="entry name" value="AAR2_N_sf"/>
</dbReference>
<dbReference type="OrthoDB" id="3994353at2759"/>
<dbReference type="AlphaFoldDB" id="A0A871R3P9"/>
<sequence length="369" mass="42703">MNTVEGTACALFQNLHSAQYQVGIDTLFYKTDTYVNFQGIKLIPPGCHLIHITDTINSSRVGRFVNAKSGTVILISLEHSKDAIDSIFIKIETVELQNGVQYGITEEMYVSKMANYQSGIEEFGIDPKSIMDGFDYRKYLSNDTGNVTSEDATTLEIRKLDEAIMKRRNTNERDRKYMDDLTTGLKRLNENTLKMSVIDISDKKTLVKAESKNKMEDYLDRTWIIEKEFNQGVTCDFMQRYLAEFKFSFILAAILNNQGAYQQWKTLLDLFLRSGRLLKQQKSESYEFLKNVNMQLKILRRLRKKDDYQEDADDTFNVDLSELQESFMECLLTVDELEDTKFQFLFGSIVQILNSSFGMEICDRLDMSE</sequence>
<dbReference type="PANTHER" id="PTHR12689">
    <property type="entry name" value="A1 CISTRON SPLICING FACTOR AAR2-RELATED"/>
    <property type="match status" value="1"/>
</dbReference>
<dbReference type="Gene3D" id="1.25.40.550">
    <property type="entry name" value="Aar2, C-terminal domain-like"/>
    <property type="match status" value="1"/>
</dbReference>
<protein>
    <submittedName>
        <fullName evidence="4">Uncharacterized protein</fullName>
    </submittedName>
</protein>
<evidence type="ECO:0000259" key="2">
    <source>
        <dbReference type="Pfam" id="PF05282"/>
    </source>
</evidence>
<dbReference type="CDD" id="cd13777">
    <property type="entry name" value="Aar2_N"/>
    <property type="match status" value="1"/>
</dbReference>
<name>A0A871R3P9_DEKBR</name>
<reference evidence="4" key="2">
    <citation type="journal article" name="BMC Genomics">
        <title>New genome assemblies reveal patterns of domestication and adaptation across Brettanomyces (Dekkera) species.</title>
        <authorList>
            <person name="Roach M.J."/>
            <person name="Borneman A.R."/>
        </authorList>
    </citation>
    <scope>NUCLEOTIDE SEQUENCE</scope>
    <source>
        <strain evidence="4">UCD 2041</strain>
    </source>
</reference>